<dbReference type="InterPro" id="IPR033645">
    <property type="entry name" value="VirB9/CagX/TrbG_C"/>
</dbReference>
<feature type="region of interest" description="Disordered" evidence="3">
    <location>
        <begin position="248"/>
        <end position="280"/>
    </location>
</feature>
<protein>
    <submittedName>
        <fullName evidence="5">Forms the bulk of type IV secretion complex</fullName>
    </submittedName>
</protein>
<reference evidence="6" key="2">
    <citation type="journal article" date="2017" name="Plant Physiol. Biochem.">
        <title>Differential oxidative and antioxidative response of duckweed Lemna minor toward plant growth promoting/inhibiting bacteria.</title>
        <authorList>
            <person name="Ishizawa H."/>
            <person name="Kuroda M."/>
            <person name="Morikawa M."/>
            <person name="Ike M."/>
        </authorList>
    </citation>
    <scope>NUCLEOTIDE SEQUENCE [LARGE SCALE GENOMIC DNA]</scope>
    <source>
        <strain evidence="6">M6</strain>
    </source>
</reference>
<organism evidence="5 6">
    <name type="scientific">Asticcacaulis excentricus</name>
    <dbReference type="NCBI Taxonomy" id="78587"/>
    <lineage>
        <taxon>Bacteria</taxon>
        <taxon>Pseudomonadati</taxon>
        <taxon>Pseudomonadota</taxon>
        <taxon>Alphaproteobacteria</taxon>
        <taxon>Caulobacterales</taxon>
        <taxon>Caulobacteraceae</taxon>
        <taxon>Asticcacaulis</taxon>
    </lineage>
</organism>
<dbReference type="RefSeq" id="WP_126420307.1">
    <property type="nucleotide sequence ID" value="NZ_AP018827.1"/>
</dbReference>
<dbReference type="Pfam" id="PF03524">
    <property type="entry name" value="CagX"/>
    <property type="match status" value="1"/>
</dbReference>
<dbReference type="CDD" id="cd06911">
    <property type="entry name" value="VirB9_CagX_TrbG"/>
    <property type="match status" value="1"/>
</dbReference>
<feature type="signal peptide" evidence="4">
    <location>
        <begin position="1"/>
        <end position="23"/>
    </location>
</feature>
<evidence type="ECO:0000256" key="2">
    <source>
        <dbReference type="ARBA" id="ARBA00022729"/>
    </source>
</evidence>
<accession>A0A3G9G739</accession>
<name>A0A3G9G739_9CAUL</name>
<feature type="region of interest" description="Disordered" evidence="3">
    <location>
        <begin position="139"/>
        <end position="162"/>
    </location>
</feature>
<feature type="chain" id="PRO_5018300832" evidence="4">
    <location>
        <begin position="24"/>
        <end position="280"/>
    </location>
</feature>
<comment type="similarity">
    <text evidence="1">Belongs to the TrbG/VirB9 family.</text>
</comment>
<evidence type="ECO:0000313" key="6">
    <source>
        <dbReference type="Proteomes" id="UP000278756"/>
    </source>
</evidence>
<feature type="compositionally biased region" description="Low complexity" evidence="3">
    <location>
        <begin position="141"/>
        <end position="152"/>
    </location>
</feature>
<dbReference type="AlphaFoldDB" id="A0A3G9G739"/>
<proteinExistence type="inferred from homology"/>
<dbReference type="InterPro" id="IPR038161">
    <property type="entry name" value="VirB9/CagX/TrbG_C_sf"/>
</dbReference>
<evidence type="ECO:0000256" key="4">
    <source>
        <dbReference type="SAM" id="SignalP"/>
    </source>
</evidence>
<evidence type="ECO:0000256" key="1">
    <source>
        <dbReference type="ARBA" id="ARBA00006135"/>
    </source>
</evidence>
<gene>
    <name evidence="5" type="ORF">EM6_0647</name>
</gene>
<dbReference type="Proteomes" id="UP000278756">
    <property type="component" value="Chromosome 1"/>
</dbReference>
<evidence type="ECO:0000256" key="3">
    <source>
        <dbReference type="SAM" id="MobiDB-lite"/>
    </source>
</evidence>
<keyword evidence="2 4" id="KW-0732">Signal</keyword>
<evidence type="ECO:0000313" key="5">
    <source>
        <dbReference type="EMBL" id="BBF80069.1"/>
    </source>
</evidence>
<sequence length="280" mass="30959">MKFASTLSLLIAVPLLAVAPAQAQDSRIRTITYVDGEVIRLDTCVSFQTMITFADNEKIENVAVGDAAQWQATPNKRGNLMFVKPFQRGAFTNLSVVTNRRTYAFELRTKDAAACKRGEVIYDLRFTYPKDEEEAREAAEKAAAAPASPAKPVSTLPEKRNTSYTYAGDPSLVPMRLFDDGQSTYLMWGEGVPFPAIYAVLDGKETLVNFGYREGFIVIEQVGPAFVLRRGDLTATVYNDAYVPPALDALSPQPRPETLRKADAATTPKKRTGWFGRKED</sequence>
<dbReference type="OrthoDB" id="7390264at2"/>
<dbReference type="InterPro" id="IPR010258">
    <property type="entry name" value="Conjugal_tfr_TrbG/VirB9/CagX"/>
</dbReference>
<dbReference type="Gene3D" id="2.60.40.2500">
    <property type="match status" value="1"/>
</dbReference>
<reference evidence="6" key="1">
    <citation type="journal article" date="2017" name="Biotechnol. Biofuels">
        <title>Evaluation of environmental bacterial communities as a factor affecting the growth of duckweed Lemna minor.</title>
        <authorList>
            <person name="Ishizawa H."/>
            <person name="Kuroda M."/>
            <person name="Morikawa M."/>
            <person name="Ike M."/>
        </authorList>
    </citation>
    <scope>NUCLEOTIDE SEQUENCE [LARGE SCALE GENOMIC DNA]</scope>
    <source>
        <strain evidence="6">M6</strain>
    </source>
</reference>
<dbReference type="EMBL" id="AP018827">
    <property type="protein sequence ID" value="BBF80069.1"/>
    <property type="molecule type" value="Genomic_DNA"/>
</dbReference>